<dbReference type="PANTHER" id="PTHR48471:SF1">
    <property type="entry name" value="DDE TNP4 DOMAIN-CONTAINING PROTEIN"/>
    <property type="match status" value="1"/>
</dbReference>
<organism evidence="1 2">
    <name type="scientific">Phytophthora sojae (strain P6497)</name>
    <name type="common">Soybean stem and root rot agent</name>
    <name type="synonym">Phytophthora megasperma f. sp. glycines</name>
    <dbReference type="NCBI Taxonomy" id="1094619"/>
    <lineage>
        <taxon>Eukaryota</taxon>
        <taxon>Sar</taxon>
        <taxon>Stramenopiles</taxon>
        <taxon>Oomycota</taxon>
        <taxon>Peronosporomycetes</taxon>
        <taxon>Peronosporales</taxon>
        <taxon>Peronosporaceae</taxon>
        <taxon>Phytophthora</taxon>
    </lineage>
</organism>
<proteinExistence type="predicted"/>
<name>G5ACP0_PHYSP</name>
<evidence type="ECO:0000313" key="2">
    <source>
        <dbReference type="Proteomes" id="UP000002640"/>
    </source>
</evidence>
<evidence type="ECO:0000313" key="1">
    <source>
        <dbReference type="EMBL" id="EGZ07114.1"/>
    </source>
</evidence>
<dbReference type="InParanoid" id="G5ACP0"/>
<dbReference type="AlphaFoldDB" id="G5ACP0"/>
<protein>
    <submittedName>
        <fullName evidence="1">Uncharacterized protein</fullName>
    </submittedName>
</protein>
<dbReference type="GeneID" id="20661509"/>
<dbReference type="KEGG" id="psoj:PHYSODRAFT_530641"/>
<reference evidence="1 2" key="1">
    <citation type="journal article" date="2006" name="Science">
        <title>Phytophthora genome sequences uncover evolutionary origins and mechanisms of pathogenesis.</title>
        <authorList>
            <person name="Tyler B.M."/>
            <person name="Tripathy S."/>
            <person name="Zhang X."/>
            <person name="Dehal P."/>
            <person name="Jiang R.H."/>
            <person name="Aerts A."/>
            <person name="Arredondo F.D."/>
            <person name="Baxter L."/>
            <person name="Bensasson D."/>
            <person name="Beynon J.L."/>
            <person name="Chapman J."/>
            <person name="Damasceno C.M."/>
            <person name="Dorrance A.E."/>
            <person name="Dou D."/>
            <person name="Dickerman A.W."/>
            <person name="Dubchak I.L."/>
            <person name="Garbelotto M."/>
            <person name="Gijzen M."/>
            <person name="Gordon S.G."/>
            <person name="Govers F."/>
            <person name="Grunwald N.J."/>
            <person name="Huang W."/>
            <person name="Ivors K.L."/>
            <person name="Jones R.W."/>
            <person name="Kamoun S."/>
            <person name="Krampis K."/>
            <person name="Lamour K.H."/>
            <person name="Lee M.K."/>
            <person name="McDonald W.H."/>
            <person name="Medina M."/>
            <person name="Meijer H.J."/>
            <person name="Nordberg E.K."/>
            <person name="Maclean D.J."/>
            <person name="Ospina-Giraldo M.D."/>
            <person name="Morris P.F."/>
            <person name="Phuntumart V."/>
            <person name="Putnam N.H."/>
            <person name="Rash S."/>
            <person name="Rose J.K."/>
            <person name="Sakihama Y."/>
            <person name="Salamov A.A."/>
            <person name="Savidor A."/>
            <person name="Scheuring C.F."/>
            <person name="Smith B.M."/>
            <person name="Sobral B.W."/>
            <person name="Terry A."/>
            <person name="Torto-Alalibo T.A."/>
            <person name="Win J."/>
            <person name="Xu Z."/>
            <person name="Zhang H."/>
            <person name="Grigoriev I.V."/>
            <person name="Rokhsar D.S."/>
            <person name="Boore J.L."/>
        </authorList>
    </citation>
    <scope>NUCLEOTIDE SEQUENCE [LARGE SCALE GENOMIC DNA]</scope>
    <source>
        <strain evidence="1 2">P6497</strain>
    </source>
</reference>
<keyword evidence="2" id="KW-1185">Reference proteome</keyword>
<dbReference type="Proteomes" id="UP000002640">
    <property type="component" value="Unassembled WGS sequence"/>
</dbReference>
<dbReference type="EMBL" id="JH159163">
    <property type="protein sequence ID" value="EGZ07114.1"/>
    <property type="molecule type" value="Genomic_DNA"/>
</dbReference>
<dbReference type="RefSeq" id="XP_009537878.1">
    <property type="nucleotide sequence ID" value="XM_009539583.1"/>
</dbReference>
<sequence>MGSVRKVYNRLNLPLPYDPDLQGMRLNNLFRMANYRVRTVGISEIETTFRASWRCQTKTCSNLYDCFCVKLVQ</sequence>
<dbReference type="PANTHER" id="PTHR48471">
    <property type="entry name" value="DDE TNP4 DOMAIN-CONTAINING PROTEIN"/>
    <property type="match status" value="1"/>
</dbReference>
<accession>G5ACP0</accession>
<gene>
    <name evidence="1" type="ORF">PHYSODRAFT_530641</name>
</gene>